<feature type="domain" description="AAA+ ATPase" evidence="12">
    <location>
        <begin position="614"/>
        <end position="755"/>
    </location>
</feature>
<dbReference type="PANTHER" id="PTHR23077:SF9">
    <property type="entry name" value="PEROXISOMAL ATPASE PEX6"/>
    <property type="match status" value="1"/>
</dbReference>
<organism evidence="13 14">
    <name type="scientific">Apiotrichum porosum</name>
    <dbReference type="NCBI Taxonomy" id="105984"/>
    <lineage>
        <taxon>Eukaryota</taxon>
        <taxon>Fungi</taxon>
        <taxon>Dikarya</taxon>
        <taxon>Basidiomycota</taxon>
        <taxon>Agaricomycotina</taxon>
        <taxon>Tremellomycetes</taxon>
        <taxon>Trichosporonales</taxon>
        <taxon>Trichosporonaceae</taxon>
        <taxon>Apiotrichum</taxon>
    </lineage>
</organism>
<evidence type="ECO:0000256" key="4">
    <source>
        <dbReference type="ARBA" id="ARBA00022741"/>
    </source>
</evidence>
<dbReference type="CDD" id="cd19527">
    <property type="entry name" value="RecA-like_PEX6_r2"/>
    <property type="match status" value="1"/>
</dbReference>
<evidence type="ECO:0000259" key="12">
    <source>
        <dbReference type="SMART" id="SM00382"/>
    </source>
</evidence>
<reference evidence="13 14" key="1">
    <citation type="submission" date="2018-11" db="EMBL/GenBank/DDBJ databases">
        <title>Genome sequence of Apiotrichum porosum DSM 27194.</title>
        <authorList>
            <person name="Aliyu H."/>
            <person name="Gorte O."/>
            <person name="Ochsenreither K."/>
        </authorList>
    </citation>
    <scope>NUCLEOTIDE SEQUENCE [LARGE SCALE GENOMIC DNA]</scope>
    <source>
        <strain evidence="13 14">DSM 27194</strain>
    </source>
</reference>
<dbReference type="GO" id="GO:0016887">
    <property type="term" value="F:ATP hydrolysis activity"/>
    <property type="evidence" value="ECO:0007669"/>
    <property type="project" value="InterPro"/>
</dbReference>
<keyword evidence="5" id="KW-0378">Hydrolase</keyword>
<feature type="compositionally biased region" description="Acidic residues" evidence="11">
    <location>
        <begin position="486"/>
        <end position="503"/>
    </location>
</feature>
<evidence type="ECO:0000256" key="7">
    <source>
        <dbReference type="ARBA" id="ARBA00023136"/>
    </source>
</evidence>
<dbReference type="Pfam" id="PF23315">
    <property type="entry name" value="PEX6_4th"/>
    <property type="match status" value="1"/>
</dbReference>
<keyword evidence="6" id="KW-0067">ATP-binding</keyword>
<proteinExistence type="inferred from homology"/>
<feature type="region of interest" description="Disordered" evidence="11">
    <location>
        <begin position="244"/>
        <end position="304"/>
    </location>
</feature>
<keyword evidence="3" id="KW-0962">Peroxisome biogenesis</keyword>
<accession>A0A427YA10</accession>
<comment type="catalytic activity">
    <reaction evidence="10">
        <text>ATP + H2O = ADP + phosphate + H(+)</text>
        <dbReference type="Rhea" id="RHEA:13065"/>
        <dbReference type="ChEBI" id="CHEBI:15377"/>
        <dbReference type="ChEBI" id="CHEBI:15378"/>
        <dbReference type="ChEBI" id="CHEBI:30616"/>
        <dbReference type="ChEBI" id="CHEBI:43474"/>
        <dbReference type="ChEBI" id="CHEBI:456216"/>
    </reaction>
    <physiologicalReaction direction="left-to-right" evidence="10">
        <dbReference type="Rhea" id="RHEA:13066"/>
    </physiologicalReaction>
</comment>
<comment type="subcellular location">
    <subcellularLocation>
        <location evidence="1">Membrane</location>
    </subcellularLocation>
</comment>
<dbReference type="OrthoDB" id="5553750at2759"/>
<dbReference type="Gene3D" id="1.10.8.60">
    <property type="match status" value="2"/>
</dbReference>
<dbReference type="Pfam" id="PF00004">
    <property type="entry name" value="AAA"/>
    <property type="match status" value="2"/>
</dbReference>
<evidence type="ECO:0000256" key="10">
    <source>
        <dbReference type="ARBA" id="ARBA00048778"/>
    </source>
</evidence>
<name>A0A427YA10_9TREE</name>
<evidence type="ECO:0000256" key="3">
    <source>
        <dbReference type="ARBA" id="ARBA00022593"/>
    </source>
</evidence>
<comment type="similarity">
    <text evidence="2">Belongs to the AAA ATPase family.</text>
</comment>
<dbReference type="InterPro" id="IPR003593">
    <property type="entry name" value="AAA+_ATPase"/>
</dbReference>
<evidence type="ECO:0000313" key="13">
    <source>
        <dbReference type="EMBL" id="RSH87787.1"/>
    </source>
</evidence>
<evidence type="ECO:0000256" key="2">
    <source>
        <dbReference type="ARBA" id="ARBA00006914"/>
    </source>
</evidence>
<dbReference type="InterPro" id="IPR027417">
    <property type="entry name" value="P-loop_NTPase"/>
</dbReference>
<dbReference type="FunFam" id="1.10.8.60:FF:000039">
    <property type="entry name" value="peroxisome biogenesis factor 6"/>
    <property type="match status" value="1"/>
</dbReference>
<evidence type="ECO:0000256" key="8">
    <source>
        <dbReference type="ARBA" id="ARBA00034811"/>
    </source>
</evidence>
<feature type="region of interest" description="Disordered" evidence="11">
    <location>
        <begin position="201"/>
        <end position="220"/>
    </location>
</feature>
<dbReference type="Proteomes" id="UP000279236">
    <property type="component" value="Unassembled WGS sequence"/>
</dbReference>
<feature type="region of interest" description="Disordered" evidence="11">
    <location>
        <begin position="484"/>
        <end position="509"/>
    </location>
</feature>
<dbReference type="GO" id="GO:0005524">
    <property type="term" value="F:ATP binding"/>
    <property type="evidence" value="ECO:0007669"/>
    <property type="project" value="UniProtKB-KW"/>
</dbReference>
<keyword evidence="7" id="KW-0472">Membrane</keyword>
<keyword evidence="4" id="KW-0547">Nucleotide-binding</keyword>
<dbReference type="RefSeq" id="XP_028479995.1">
    <property type="nucleotide sequence ID" value="XM_028616138.1"/>
</dbReference>
<dbReference type="AlphaFoldDB" id="A0A427YA10"/>
<dbReference type="GeneID" id="39584847"/>
<dbReference type="InterPro" id="IPR056995">
    <property type="entry name" value="PEX6_4th_dom"/>
</dbReference>
<dbReference type="GO" id="GO:0016558">
    <property type="term" value="P:protein import into peroxisome matrix"/>
    <property type="evidence" value="ECO:0007669"/>
    <property type="project" value="TreeGrafter"/>
</dbReference>
<dbReference type="STRING" id="105984.A0A427YA10"/>
<dbReference type="PANTHER" id="PTHR23077">
    <property type="entry name" value="AAA-FAMILY ATPASE"/>
    <property type="match status" value="1"/>
</dbReference>
<evidence type="ECO:0000256" key="6">
    <source>
        <dbReference type="ARBA" id="ARBA00022840"/>
    </source>
</evidence>
<dbReference type="InterPro" id="IPR047533">
    <property type="entry name" value="RecA-like_PEX6_r2"/>
</dbReference>
<comment type="caution">
    <text evidence="13">The sequence shown here is derived from an EMBL/GenBank/DDBJ whole genome shotgun (WGS) entry which is preliminary data.</text>
</comment>
<dbReference type="FunFam" id="3.40.50.300:FF:000109">
    <property type="entry name" value="Peroxisomal biogenesis factor 6"/>
    <property type="match status" value="1"/>
</dbReference>
<dbReference type="PROSITE" id="PS00674">
    <property type="entry name" value="AAA"/>
    <property type="match status" value="1"/>
</dbReference>
<dbReference type="InterPro" id="IPR003959">
    <property type="entry name" value="ATPase_AAA_core"/>
</dbReference>
<gene>
    <name evidence="13" type="primary">PEX6</name>
    <name evidence="13" type="ORF">EHS24_000304</name>
</gene>
<keyword evidence="14" id="KW-1185">Reference proteome</keyword>
<dbReference type="EMBL" id="RSCE01000001">
    <property type="protein sequence ID" value="RSH87787.1"/>
    <property type="molecule type" value="Genomic_DNA"/>
</dbReference>
<dbReference type="InterPro" id="IPR050168">
    <property type="entry name" value="AAA_ATPase_domain"/>
</dbReference>
<feature type="region of interest" description="Disordered" evidence="11">
    <location>
        <begin position="1"/>
        <end position="33"/>
    </location>
</feature>
<evidence type="ECO:0000256" key="5">
    <source>
        <dbReference type="ARBA" id="ARBA00022801"/>
    </source>
</evidence>
<protein>
    <recommendedName>
        <fullName evidence="8">Peroxisomal ATPase PEX6</fullName>
    </recommendedName>
    <alternativeName>
        <fullName evidence="9">Peroxin-6</fullName>
    </alternativeName>
</protein>
<feature type="domain" description="AAA+ ATPase" evidence="12">
    <location>
        <begin position="888"/>
        <end position="1027"/>
    </location>
</feature>
<dbReference type="GO" id="GO:0005778">
    <property type="term" value="C:peroxisomal membrane"/>
    <property type="evidence" value="ECO:0007669"/>
    <property type="project" value="TreeGrafter"/>
</dbReference>
<feature type="compositionally biased region" description="Polar residues" evidence="11">
    <location>
        <begin position="259"/>
        <end position="274"/>
    </location>
</feature>
<evidence type="ECO:0000256" key="1">
    <source>
        <dbReference type="ARBA" id="ARBA00004370"/>
    </source>
</evidence>
<evidence type="ECO:0000256" key="11">
    <source>
        <dbReference type="SAM" id="MobiDB-lite"/>
    </source>
</evidence>
<dbReference type="Gene3D" id="3.40.50.300">
    <property type="entry name" value="P-loop containing nucleotide triphosphate hydrolases"/>
    <property type="match status" value="2"/>
</dbReference>
<dbReference type="SUPFAM" id="SSF52540">
    <property type="entry name" value="P-loop containing nucleoside triphosphate hydrolases"/>
    <property type="match status" value="2"/>
</dbReference>
<evidence type="ECO:0000256" key="9">
    <source>
        <dbReference type="ARBA" id="ARBA00034920"/>
    </source>
</evidence>
<evidence type="ECO:0000313" key="14">
    <source>
        <dbReference type="Proteomes" id="UP000279236"/>
    </source>
</evidence>
<dbReference type="InterPro" id="IPR003960">
    <property type="entry name" value="ATPase_AAA_CS"/>
</dbReference>
<dbReference type="GO" id="GO:0005829">
    <property type="term" value="C:cytosol"/>
    <property type="evidence" value="ECO:0007669"/>
    <property type="project" value="TreeGrafter"/>
</dbReference>
<dbReference type="SMART" id="SM00382">
    <property type="entry name" value="AAA"/>
    <property type="match status" value="2"/>
</dbReference>
<sequence length="1164" mass="122741">MPAPRPFGRPSPVRADVHALPSGGDTAEASSDLWAALQRRPKTDAATPSRIAVAVEWAQERRLPPSAQRTARKLVLWVTPATAEPSTSSSPSPRPRLHVPAHLLPAYVPTPAEPVGAAEIVADDLASFFPEAPQLPNGQLWNEDANGTVHFADEGDRAGAFLREGRHVSLGHGRAFRVLMCEPVLQGLVTPDTRVIVAERSAHGEDDNVNGDGGSIAPSHRSLVEEFDPDAFLASSLARSLGHLADDTDLPPGPDHSSDTCSSEMSPLTNSGSLTPRPGHAGVPRPPSPVAAPDDILQPLDSPSEESGMRFVVVPASGKGPDLPGVEYDDDVCYAGVWALGRAGVFEGDWVTIKAFEDGSLGRTRLARVVAWEQLDEEASELPPNALLVPPSVHRALFPVPVPRPEVFVTPTPFGARQPTLPIAASMTLSRVATAEGVDKRYERAWLRGLKSHFAATDSEGERRQRLVRRGDIISVPVWVGKPVAEDEDVSEDDGNASDDGDDAPSTSKPSAVAYFAVTALQFEPLVPPEDDFSSSLASKARAGELGCWVDAGIGGETSLVLAGVERARVAGRAGDQTWHNLAPPPPPFCAPAASTLRDLIRSSFSPLALARLFPLSVLVKGARGAGKRALVKALADELGLSVVEVPCYDIIGDTPQVTEGTLRARLDKARNCAPAILLLSHLEAFSPPSGGGAAPPTRPPPIVKVIEDILAECRAAGAETGQPVALIGTTSASDTVPRDMLACFKHEIALPAPNATEREVILATALADTPLAPDVQVSHVAAQAAALNAGDLSSLIERARDMALARACADAPSAPDALLAGISLTAADLTAALGDARSAYADSIGAPKIPNVSWDDVGGLAAVKADILDTVQLPLEHPELFGEGMKKRSGILLYGPPGTGKTLLAKAVATSCAANFLSVKGPELLNMYIGESEANVRRVFEKARDASPCVIFMDELDSVAPKRGNQGDSGGVMDRIVSQLLAELDGMSTGRGQVIVMAATNRPDLLDPALLRPGRFDRMLYLSVPETHAAQRDVLAALTRKFALDPALSLDTLSQRLPFTYTGADLYALCADAMLAAMSRVASEVDAKVAELDAAPLPRAYPSPLTAQYYLSAMASDAETAVVVNEEDFSGALTRLIPSVSADEMEHYRRVQGEFKGYEIGAK</sequence>